<accession>A0ABM1TNA7</accession>
<gene>
    <name evidence="3" type="primary">LOC111089337</name>
</gene>
<feature type="coiled-coil region" evidence="1">
    <location>
        <begin position="232"/>
        <end position="266"/>
    </location>
</feature>
<sequence length="286" mass="32951">MQVDISSEAIQLPLIKVDIGFYTEKKLKDLKAKNIIIERRILEFRVQAKQFLAAMTRKLIDRCPLKYALVRNMGCLNPKNMAKDKENTTAKLKRMLSSLTDANRHEDSCDDILREYSEACDEASRSAEMREFDLKKDKLDSLMCTFLSESRYSSLLKVVRMLLVLSHGQASTERGFSVNNKVEEDNLLGHSLISLRAIYDHIKYAGGIQNIIIDKSLMLAASAGRQKYHMYLDEQKHEKEKKERKRKGLLDEIDELKAKKSNCKQISKVFKNQQTSLQRKPSQMAD</sequence>
<dbReference type="Proteomes" id="UP000694941">
    <property type="component" value="Unplaced"/>
</dbReference>
<evidence type="ECO:0000313" key="3">
    <source>
        <dbReference type="RefSeq" id="XP_022257363.1"/>
    </source>
</evidence>
<dbReference type="PANTHER" id="PTHR37162:SF11">
    <property type="match status" value="1"/>
</dbReference>
<organism evidence="2 3">
    <name type="scientific">Limulus polyphemus</name>
    <name type="common">Atlantic horseshoe crab</name>
    <dbReference type="NCBI Taxonomy" id="6850"/>
    <lineage>
        <taxon>Eukaryota</taxon>
        <taxon>Metazoa</taxon>
        <taxon>Ecdysozoa</taxon>
        <taxon>Arthropoda</taxon>
        <taxon>Chelicerata</taxon>
        <taxon>Merostomata</taxon>
        <taxon>Xiphosura</taxon>
        <taxon>Limulidae</taxon>
        <taxon>Limulus</taxon>
    </lineage>
</organism>
<keyword evidence="1" id="KW-0175">Coiled coil</keyword>
<evidence type="ECO:0000256" key="1">
    <source>
        <dbReference type="SAM" id="Coils"/>
    </source>
</evidence>
<dbReference type="GeneID" id="111089337"/>
<protein>
    <submittedName>
        <fullName evidence="3">Uncharacterized protein LOC111089337</fullName>
    </submittedName>
</protein>
<evidence type="ECO:0000313" key="2">
    <source>
        <dbReference type="Proteomes" id="UP000694941"/>
    </source>
</evidence>
<proteinExistence type="predicted"/>
<reference evidence="3" key="1">
    <citation type="submission" date="2025-08" db="UniProtKB">
        <authorList>
            <consortium name="RefSeq"/>
        </authorList>
    </citation>
    <scope>IDENTIFICATION</scope>
    <source>
        <tissue evidence="3">Muscle</tissue>
    </source>
</reference>
<dbReference type="RefSeq" id="XP_022257363.1">
    <property type="nucleotide sequence ID" value="XM_022401655.1"/>
</dbReference>
<keyword evidence="2" id="KW-1185">Reference proteome</keyword>
<name>A0ABM1TNA7_LIMPO</name>
<dbReference type="PANTHER" id="PTHR37162">
    <property type="entry name" value="HAT FAMILY DIMERISATION DOMAINCONTAINING PROTEIN-RELATED"/>
    <property type="match status" value="1"/>
</dbReference>